<dbReference type="EMBL" id="BKCJ011814262">
    <property type="protein sequence ID" value="GFD55125.1"/>
    <property type="molecule type" value="Genomic_DNA"/>
</dbReference>
<protein>
    <submittedName>
        <fullName evidence="2">Uncharacterized protein</fullName>
    </submittedName>
</protein>
<feature type="compositionally biased region" description="Basic and acidic residues" evidence="1">
    <location>
        <begin position="1"/>
        <end position="27"/>
    </location>
</feature>
<evidence type="ECO:0000256" key="1">
    <source>
        <dbReference type="SAM" id="MobiDB-lite"/>
    </source>
</evidence>
<feature type="region of interest" description="Disordered" evidence="1">
    <location>
        <begin position="1"/>
        <end position="55"/>
    </location>
</feature>
<accession>A0A699X5R3</accession>
<reference evidence="2" key="1">
    <citation type="journal article" date="2019" name="Sci. Rep.">
        <title>Draft genome of Tanacetum cinerariifolium, the natural source of mosquito coil.</title>
        <authorList>
            <person name="Yamashiro T."/>
            <person name="Shiraishi A."/>
            <person name="Satake H."/>
            <person name="Nakayama K."/>
        </authorList>
    </citation>
    <scope>NUCLEOTIDE SEQUENCE</scope>
</reference>
<evidence type="ECO:0000313" key="2">
    <source>
        <dbReference type="EMBL" id="GFD55125.1"/>
    </source>
</evidence>
<name>A0A699X5R3_TANCI</name>
<feature type="compositionally biased region" description="Basic and acidic residues" evidence="1">
    <location>
        <begin position="45"/>
        <end position="55"/>
    </location>
</feature>
<organism evidence="2">
    <name type="scientific">Tanacetum cinerariifolium</name>
    <name type="common">Dalmatian daisy</name>
    <name type="synonym">Chrysanthemum cinerariifolium</name>
    <dbReference type="NCBI Taxonomy" id="118510"/>
    <lineage>
        <taxon>Eukaryota</taxon>
        <taxon>Viridiplantae</taxon>
        <taxon>Streptophyta</taxon>
        <taxon>Embryophyta</taxon>
        <taxon>Tracheophyta</taxon>
        <taxon>Spermatophyta</taxon>
        <taxon>Magnoliopsida</taxon>
        <taxon>eudicotyledons</taxon>
        <taxon>Gunneridae</taxon>
        <taxon>Pentapetalae</taxon>
        <taxon>asterids</taxon>
        <taxon>campanulids</taxon>
        <taxon>Asterales</taxon>
        <taxon>Asteraceae</taxon>
        <taxon>Asteroideae</taxon>
        <taxon>Anthemideae</taxon>
        <taxon>Anthemidinae</taxon>
        <taxon>Tanacetum</taxon>
    </lineage>
</organism>
<proteinExistence type="predicted"/>
<gene>
    <name evidence="2" type="ORF">Tci_927094</name>
</gene>
<dbReference type="AlphaFoldDB" id="A0A699X5R3"/>
<feature type="non-terminal residue" evidence="2">
    <location>
        <position position="55"/>
    </location>
</feature>
<sequence length="55" mass="5936">MTNSETKSDEIVNPVNKEKDASNRELTEINAGVQDKGQAGSNPVKQDEGHARSNP</sequence>
<comment type="caution">
    <text evidence="2">The sequence shown here is derived from an EMBL/GenBank/DDBJ whole genome shotgun (WGS) entry which is preliminary data.</text>
</comment>